<evidence type="ECO:0000259" key="2">
    <source>
        <dbReference type="Pfam" id="PF04773"/>
    </source>
</evidence>
<comment type="caution">
    <text evidence="4">The sequence shown here is derived from an EMBL/GenBank/DDBJ whole genome shotgun (WGS) entry which is preliminary data.</text>
</comment>
<keyword evidence="1" id="KW-0812">Transmembrane</keyword>
<organism evidence="4 5">
    <name type="scientific">Danxiaibacter flavus</name>
    <dbReference type="NCBI Taxonomy" id="3049108"/>
    <lineage>
        <taxon>Bacteria</taxon>
        <taxon>Pseudomonadati</taxon>
        <taxon>Bacteroidota</taxon>
        <taxon>Chitinophagia</taxon>
        <taxon>Chitinophagales</taxon>
        <taxon>Chitinophagaceae</taxon>
        <taxon>Danxiaibacter</taxon>
    </lineage>
</organism>
<dbReference type="EMBL" id="JAULBC010000002">
    <property type="protein sequence ID" value="MEX6687020.1"/>
    <property type="molecule type" value="Genomic_DNA"/>
</dbReference>
<dbReference type="Proteomes" id="UP001560573">
    <property type="component" value="Unassembled WGS sequence"/>
</dbReference>
<evidence type="ECO:0000259" key="3">
    <source>
        <dbReference type="Pfam" id="PF16344"/>
    </source>
</evidence>
<feature type="transmembrane region" description="Helical" evidence="1">
    <location>
        <begin position="76"/>
        <end position="96"/>
    </location>
</feature>
<proteinExistence type="predicted"/>
<dbReference type="Gene3D" id="2.60.120.1440">
    <property type="match status" value="1"/>
</dbReference>
<dbReference type="InterPro" id="IPR032508">
    <property type="entry name" value="FecR_C"/>
</dbReference>
<evidence type="ECO:0000256" key="1">
    <source>
        <dbReference type="SAM" id="Phobius"/>
    </source>
</evidence>
<dbReference type="InterPro" id="IPR012373">
    <property type="entry name" value="Ferrdict_sens_TM"/>
</dbReference>
<evidence type="ECO:0000313" key="5">
    <source>
        <dbReference type="Proteomes" id="UP001560573"/>
    </source>
</evidence>
<feature type="domain" description="Protein FecR C-terminal" evidence="3">
    <location>
        <begin position="286"/>
        <end position="354"/>
    </location>
</feature>
<dbReference type="Gene3D" id="3.55.50.30">
    <property type="match status" value="1"/>
</dbReference>
<dbReference type="PANTHER" id="PTHR30273">
    <property type="entry name" value="PERIPLASMIC SIGNAL SENSOR AND SIGMA FACTOR ACTIVATOR FECR-RELATED"/>
    <property type="match status" value="1"/>
</dbReference>
<dbReference type="Pfam" id="PF04773">
    <property type="entry name" value="FecR"/>
    <property type="match status" value="1"/>
</dbReference>
<dbReference type="InterPro" id="IPR006860">
    <property type="entry name" value="FecR"/>
</dbReference>
<gene>
    <name evidence="4" type="ORF">QTN47_05920</name>
</gene>
<dbReference type="RefSeq" id="WP_369328423.1">
    <property type="nucleotide sequence ID" value="NZ_JAULBC010000002.1"/>
</dbReference>
<reference evidence="4 5" key="1">
    <citation type="submission" date="2023-07" db="EMBL/GenBank/DDBJ databases">
        <authorList>
            <person name="Lian W.-H."/>
        </authorList>
    </citation>
    <scope>NUCLEOTIDE SEQUENCE [LARGE SCALE GENOMIC DNA]</scope>
    <source>
        <strain evidence="4 5">SYSU DXS3180</strain>
    </source>
</reference>
<keyword evidence="5" id="KW-1185">Reference proteome</keyword>
<accession>A0ABV3ZBP7</accession>
<feature type="domain" description="FecR protein" evidence="2">
    <location>
        <begin position="128"/>
        <end position="218"/>
    </location>
</feature>
<keyword evidence="1" id="KW-1133">Transmembrane helix</keyword>
<protein>
    <submittedName>
        <fullName evidence="4">FecR domain-containing protein</fullName>
    </submittedName>
</protein>
<evidence type="ECO:0000313" key="4">
    <source>
        <dbReference type="EMBL" id="MEX6687020.1"/>
    </source>
</evidence>
<dbReference type="Pfam" id="PF16344">
    <property type="entry name" value="FecR_C"/>
    <property type="match status" value="1"/>
</dbReference>
<dbReference type="PIRSF" id="PIRSF018266">
    <property type="entry name" value="FecR"/>
    <property type="match status" value="1"/>
</dbReference>
<name>A0ABV3ZBP7_9BACT</name>
<keyword evidence="1" id="KW-0472">Membrane</keyword>
<sequence>MISQELIERFLRNECTANEKEQVLRYLDEHPDELDAFFPAEECFNADNNAPDKETSERMLDHVHRQIEKKNNVVSLYRRLIAAASIILVCGAAWIWTGQHNKQTGKDIAAIASTSSEKNILQKRFNTTDKVITITMPDGTVIDLQPASGISFPEPFGKDNQRTIYLNGEAMFKVAKDKTKPFTVYTGGISTTALGTSFNIRYYDEKGITSVALYTGKVVIKPAGTTEKSLDDDVYLTPGQQLLYNRQTRHAQVQLILKKDLNGGRNKLVSARQKYTGAVVKKPTWYMFNGQTLEQVLDQLSVYYNVDIEYVPAEIDDKYFTAKFDTTDAVDQILRDIATLNQLNLKKEEGKYIIRKNHH</sequence>
<dbReference type="PANTHER" id="PTHR30273:SF2">
    <property type="entry name" value="PROTEIN FECR"/>
    <property type="match status" value="1"/>
</dbReference>